<dbReference type="PANTHER" id="PTHR13696:SF99">
    <property type="entry name" value="COBYRINIC ACID AC-DIAMIDE SYNTHASE"/>
    <property type="match status" value="1"/>
</dbReference>
<evidence type="ECO:0000313" key="2">
    <source>
        <dbReference type="EMBL" id="ERG91108.1"/>
    </source>
</evidence>
<accession>U1N3Z1</accession>
<name>U1N3Z1_9EURY</name>
<dbReference type="AlphaFoldDB" id="U1N3Z1"/>
<evidence type="ECO:0000259" key="1">
    <source>
        <dbReference type="Pfam" id="PF13614"/>
    </source>
</evidence>
<sequence length="275" mass="29933">MTFRIAVANEKGGVGKTTTAINVAGALAAAECEVLFVDLDAQGNGTVGLGLEEQYTAEERSLYDALININTGNATGIGDLIYEHKEFDVIPSHIDMFNAEADLQTAMRGRERLWMLFESLTGCGDETNTTASVGNYDFIIVDAPPSLGMLTDNVLLACRNVLIPALAEASSQHAVNILLDHIETIEAGYGIGIDPLGVVLNRIEVDGEANRLRSWFDSEFDSLPLWEIRNRVALKRAWANGVSVFEHTETTDMDERFEKIAEHLLSEADADATIA</sequence>
<gene>
    <name evidence="2" type="ORF">J07HQW1_01140</name>
</gene>
<proteinExistence type="predicted"/>
<dbReference type="STRING" id="1238424.J07HQW1_01140"/>
<evidence type="ECO:0000313" key="3">
    <source>
        <dbReference type="Proteomes" id="UP000030649"/>
    </source>
</evidence>
<dbReference type="PANTHER" id="PTHR13696">
    <property type="entry name" value="P-LOOP CONTAINING NUCLEOSIDE TRIPHOSPHATE HYDROLASE"/>
    <property type="match status" value="1"/>
</dbReference>
<dbReference type="Gene3D" id="3.40.50.300">
    <property type="entry name" value="P-loop containing nucleotide triphosphate hydrolases"/>
    <property type="match status" value="1"/>
</dbReference>
<protein>
    <submittedName>
        <fullName evidence="2">ATPase involved in chromosome partitioning</fullName>
    </submittedName>
</protein>
<dbReference type="InterPro" id="IPR050678">
    <property type="entry name" value="DNA_Partitioning_ATPase"/>
</dbReference>
<dbReference type="EMBL" id="KE356560">
    <property type="protein sequence ID" value="ERG91108.1"/>
    <property type="molecule type" value="Genomic_DNA"/>
</dbReference>
<dbReference type="Pfam" id="PF13614">
    <property type="entry name" value="AAA_31"/>
    <property type="match status" value="1"/>
</dbReference>
<feature type="domain" description="AAA" evidence="1">
    <location>
        <begin position="5"/>
        <end position="186"/>
    </location>
</feature>
<organism evidence="2 3">
    <name type="scientific">Haloquadratum walsbyi J07HQW1</name>
    <dbReference type="NCBI Taxonomy" id="1238424"/>
    <lineage>
        <taxon>Archaea</taxon>
        <taxon>Methanobacteriati</taxon>
        <taxon>Methanobacteriota</taxon>
        <taxon>Stenosarchaea group</taxon>
        <taxon>Halobacteria</taxon>
        <taxon>Halobacteriales</taxon>
        <taxon>Haloferacaceae</taxon>
        <taxon>Haloquadratum</taxon>
    </lineage>
</organism>
<dbReference type="SUPFAM" id="SSF52540">
    <property type="entry name" value="P-loop containing nucleoside triphosphate hydrolases"/>
    <property type="match status" value="1"/>
</dbReference>
<dbReference type="CDD" id="cd02042">
    <property type="entry name" value="ParAB_family"/>
    <property type="match status" value="1"/>
</dbReference>
<dbReference type="InterPro" id="IPR027417">
    <property type="entry name" value="P-loop_NTPase"/>
</dbReference>
<dbReference type="Proteomes" id="UP000030649">
    <property type="component" value="Unassembled WGS sequence"/>
</dbReference>
<dbReference type="CDD" id="cd01983">
    <property type="entry name" value="SIMIBI"/>
    <property type="match status" value="1"/>
</dbReference>
<dbReference type="InterPro" id="IPR025669">
    <property type="entry name" value="AAA_dom"/>
</dbReference>
<dbReference type="HOGENOM" id="CLU_037612_1_1_2"/>
<reference evidence="2 3" key="1">
    <citation type="journal article" date="2013" name="PLoS ONE">
        <title>Assembly-driven community genomics of a hypersaline microbial ecosystem.</title>
        <authorList>
            <person name="Podell S."/>
            <person name="Ugalde J.A."/>
            <person name="Narasingarao P."/>
            <person name="Banfield J.F."/>
            <person name="Heidelberg K.B."/>
            <person name="Allen E.E."/>
        </authorList>
    </citation>
    <scope>NUCLEOTIDE SEQUENCE [LARGE SCALE GENOMIC DNA]</scope>
    <source>
        <strain evidence="3">J07HQW1</strain>
    </source>
</reference>